<protein>
    <recommendedName>
        <fullName evidence="19">Cbb3-type cytochrome c oxidase subunit</fullName>
    </recommendedName>
</protein>
<evidence type="ECO:0000256" key="20">
    <source>
        <dbReference type="SAM" id="Phobius"/>
    </source>
</evidence>
<evidence type="ECO:0000256" key="9">
    <source>
        <dbReference type="ARBA" id="ARBA00022692"/>
    </source>
</evidence>
<evidence type="ECO:0000256" key="12">
    <source>
        <dbReference type="ARBA" id="ARBA00022781"/>
    </source>
</evidence>
<keyword evidence="7 19" id="KW-0349">Heme</keyword>
<dbReference type="Gene3D" id="6.10.280.130">
    <property type="match status" value="1"/>
</dbReference>
<evidence type="ECO:0000256" key="11">
    <source>
        <dbReference type="ARBA" id="ARBA00022737"/>
    </source>
</evidence>
<evidence type="ECO:0000256" key="4">
    <source>
        <dbReference type="ARBA" id="ARBA00022448"/>
    </source>
</evidence>
<keyword evidence="12 19" id="KW-0375">Hydrogen ion transport</keyword>
<dbReference type="Pfam" id="PF13442">
    <property type="entry name" value="Cytochrome_CBB3"/>
    <property type="match status" value="1"/>
</dbReference>
<evidence type="ECO:0000256" key="18">
    <source>
        <dbReference type="ARBA" id="ARBA00023136"/>
    </source>
</evidence>
<evidence type="ECO:0000256" key="2">
    <source>
        <dbReference type="ARBA" id="ARBA00004673"/>
    </source>
</evidence>
<evidence type="ECO:0000256" key="6">
    <source>
        <dbReference type="ARBA" id="ARBA00022519"/>
    </source>
</evidence>
<name>A0ABS1DDN2_9PROT</name>
<dbReference type="InterPro" id="IPR038414">
    <property type="entry name" value="CcoP_N_sf"/>
</dbReference>
<evidence type="ECO:0000256" key="5">
    <source>
        <dbReference type="ARBA" id="ARBA00022475"/>
    </source>
</evidence>
<keyword evidence="16 19" id="KW-0408">Iron</keyword>
<comment type="subcellular location">
    <subcellularLocation>
        <location evidence="1 19">Cell inner membrane</location>
    </subcellularLocation>
</comment>
<accession>A0ABS1DDN2</accession>
<evidence type="ECO:0000256" key="3">
    <source>
        <dbReference type="ARBA" id="ARBA00006113"/>
    </source>
</evidence>
<keyword evidence="13 19" id="KW-0249">Electron transport</keyword>
<keyword evidence="14 20" id="KW-1133">Transmembrane helix</keyword>
<dbReference type="PRINTS" id="PR00605">
    <property type="entry name" value="CYTCHROMECIC"/>
</dbReference>
<dbReference type="Gene3D" id="1.10.760.10">
    <property type="entry name" value="Cytochrome c-like domain"/>
    <property type="match status" value="2"/>
</dbReference>
<dbReference type="PANTHER" id="PTHR33751">
    <property type="entry name" value="CBB3-TYPE CYTOCHROME C OXIDASE SUBUNIT FIXP"/>
    <property type="match status" value="1"/>
</dbReference>
<keyword evidence="9 20" id="KW-0812">Transmembrane</keyword>
<comment type="similarity">
    <text evidence="3 19">Belongs to the CcoP / FixP family.</text>
</comment>
<comment type="pathway">
    <text evidence="2 19">Energy metabolism; oxidative phosphorylation.</text>
</comment>
<feature type="domain" description="Cytochrome c" evidence="21">
    <location>
        <begin position="109"/>
        <end position="197"/>
    </location>
</feature>
<keyword evidence="11" id="KW-0677">Repeat</keyword>
<feature type="transmembrane region" description="Helical" evidence="20">
    <location>
        <begin position="33"/>
        <end position="51"/>
    </location>
</feature>
<dbReference type="InterPro" id="IPR009056">
    <property type="entry name" value="Cyt_c-like_dom"/>
</dbReference>
<dbReference type="Pfam" id="PF00034">
    <property type="entry name" value="Cytochrom_C"/>
    <property type="match status" value="1"/>
</dbReference>
<dbReference type="PIRSF" id="PIRSF000006">
    <property type="entry name" value="Cbb3-Cox_fixP"/>
    <property type="match status" value="1"/>
</dbReference>
<keyword evidence="8 19" id="KW-0679">Respiratory chain</keyword>
<keyword evidence="5 19" id="KW-1003">Cell membrane</keyword>
<organism evidence="22 23">
    <name type="scientific">Rhodovibrio sodomensis</name>
    <dbReference type="NCBI Taxonomy" id="1088"/>
    <lineage>
        <taxon>Bacteria</taxon>
        <taxon>Pseudomonadati</taxon>
        <taxon>Pseudomonadota</taxon>
        <taxon>Alphaproteobacteria</taxon>
        <taxon>Rhodospirillales</taxon>
        <taxon>Rhodovibrionaceae</taxon>
        <taxon>Rhodovibrio</taxon>
    </lineage>
</organism>
<evidence type="ECO:0000259" key="21">
    <source>
        <dbReference type="PROSITE" id="PS51007"/>
    </source>
</evidence>
<keyword evidence="18 19" id="KW-0472">Membrane</keyword>
<dbReference type="PROSITE" id="PS51007">
    <property type="entry name" value="CYTC"/>
    <property type="match status" value="2"/>
</dbReference>
<dbReference type="RefSeq" id="WP_200339677.1">
    <property type="nucleotide sequence ID" value="NZ_NRRL01000008.1"/>
</dbReference>
<reference evidence="22 23" key="1">
    <citation type="journal article" date="2020" name="Microorganisms">
        <title>Osmotic Adaptation and Compatible Solute Biosynthesis of Phototrophic Bacteria as Revealed from Genome Analyses.</title>
        <authorList>
            <person name="Imhoff J.F."/>
            <person name="Rahn T."/>
            <person name="Kunzel S."/>
            <person name="Keller A."/>
            <person name="Neulinger S.C."/>
        </authorList>
    </citation>
    <scope>NUCLEOTIDE SEQUENCE [LARGE SCALE GENOMIC DNA]</scope>
    <source>
        <strain evidence="22 23">DSM 9895</strain>
    </source>
</reference>
<evidence type="ECO:0000256" key="17">
    <source>
        <dbReference type="ARBA" id="ARBA00023065"/>
    </source>
</evidence>
<keyword evidence="23" id="KW-1185">Reference proteome</keyword>
<comment type="cofactor">
    <cofactor evidence="19">
        <name>heme c</name>
        <dbReference type="ChEBI" id="CHEBI:61717"/>
    </cofactor>
    <text evidence="19">Binds 2 heme C groups per subunit.</text>
</comment>
<keyword evidence="10 19" id="KW-0479">Metal-binding</keyword>
<dbReference type="SUPFAM" id="SSF46626">
    <property type="entry name" value="Cytochrome c"/>
    <property type="match status" value="2"/>
</dbReference>
<keyword evidence="6 19" id="KW-0997">Cell inner membrane</keyword>
<dbReference type="InterPro" id="IPR032858">
    <property type="entry name" value="CcoP_N"/>
</dbReference>
<sequence>MPTKPEKDHLTGQETTGHEWDGIQELNTPLPKWWLYVFYVCIAFSVVYMVLYPSIPWLSGHTDGLLDWDRRVELQQDLELAQAEQATWVDQIAQADLQAIANDRELLNFSMAGGQSAFATNCAPCHGRGGAGLPGGYPSLADDAWLWGGTLEQIHRTIAYGVRNEHQQSRASMMPAYGQILDRAQIRNVAHYVKSLSATVDAPEWVAAGQQVYAAQCVACHGAEANGNPALGAPNLSDQIWLYGGEITDLVSQITNPQHGNMPAWQTRLDDETIKMLAVYVHTLGGGQ</sequence>
<comment type="subunit">
    <text evidence="19">Component of the cbb3-type cytochrome c oxidase.</text>
</comment>
<keyword evidence="15 19" id="KW-0560">Oxidoreductase</keyword>
<evidence type="ECO:0000256" key="7">
    <source>
        <dbReference type="ARBA" id="ARBA00022617"/>
    </source>
</evidence>
<dbReference type="NCBIfam" id="TIGR00782">
    <property type="entry name" value="ccoP"/>
    <property type="match status" value="1"/>
</dbReference>
<dbReference type="InterPro" id="IPR008168">
    <property type="entry name" value="Cyt_C_IC"/>
</dbReference>
<evidence type="ECO:0000313" key="22">
    <source>
        <dbReference type="EMBL" id="MBK1667520.1"/>
    </source>
</evidence>
<evidence type="ECO:0000256" key="1">
    <source>
        <dbReference type="ARBA" id="ARBA00004533"/>
    </source>
</evidence>
<evidence type="ECO:0000256" key="19">
    <source>
        <dbReference type="PIRNR" id="PIRNR000006"/>
    </source>
</evidence>
<gene>
    <name evidence="22" type="primary">ccoP</name>
    <name evidence="22" type="ORF">CKO28_05680</name>
</gene>
<feature type="domain" description="Cytochrome c" evidence="21">
    <location>
        <begin position="204"/>
        <end position="285"/>
    </location>
</feature>
<dbReference type="InterPro" id="IPR050597">
    <property type="entry name" value="Cytochrome_c_Oxidase_Subunit"/>
</dbReference>
<evidence type="ECO:0000256" key="13">
    <source>
        <dbReference type="ARBA" id="ARBA00022982"/>
    </source>
</evidence>
<dbReference type="EMBL" id="NRRL01000008">
    <property type="protein sequence ID" value="MBK1667520.1"/>
    <property type="molecule type" value="Genomic_DNA"/>
</dbReference>
<keyword evidence="4 19" id="KW-0813">Transport</keyword>
<evidence type="ECO:0000256" key="14">
    <source>
        <dbReference type="ARBA" id="ARBA00022989"/>
    </source>
</evidence>
<evidence type="ECO:0000313" key="23">
    <source>
        <dbReference type="Proteomes" id="UP001296873"/>
    </source>
</evidence>
<comment type="function">
    <text evidence="19">C-type cytochrome. Part of the cbb3-type cytochrome c oxidase complex.</text>
</comment>
<dbReference type="Proteomes" id="UP001296873">
    <property type="component" value="Unassembled WGS sequence"/>
</dbReference>
<dbReference type="PANTHER" id="PTHR33751:SF1">
    <property type="entry name" value="CBB3-TYPE CYTOCHROME C OXIDASE SUBUNIT FIXP"/>
    <property type="match status" value="1"/>
</dbReference>
<dbReference type="InterPro" id="IPR004678">
    <property type="entry name" value="Cyt_c_oxidase_cbb3_su3"/>
</dbReference>
<dbReference type="Pfam" id="PF14715">
    <property type="entry name" value="FixP_N"/>
    <property type="match status" value="1"/>
</dbReference>
<evidence type="ECO:0000256" key="8">
    <source>
        <dbReference type="ARBA" id="ARBA00022660"/>
    </source>
</evidence>
<dbReference type="InterPro" id="IPR036909">
    <property type="entry name" value="Cyt_c-like_dom_sf"/>
</dbReference>
<proteinExistence type="inferred from homology"/>
<evidence type="ECO:0000256" key="10">
    <source>
        <dbReference type="ARBA" id="ARBA00022723"/>
    </source>
</evidence>
<evidence type="ECO:0000256" key="16">
    <source>
        <dbReference type="ARBA" id="ARBA00023004"/>
    </source>
</evidence>
<comment type="caution">
    <text evidence="22">The sequence shown here is derived from an EMBL/GenBank/DDBJ whole genome shotgun (WGS) entry which is preliminary data.</text>
</comment>
<keyword evidence="17 19" id="KW-0406">Ion transport</keyword>
<evidence type="ECO:0000256" key="15">
    <source>
        <dbReference type="ARBA" id="ARBA00023002"/>
    </source>
</evidence>